<dbReference type="FunFam" id="3.20.20.80:FF:000064">
    <property type="entry name" value="Oligo-1,6-glucosidase"/>
    <property type="match status" value="2"/>
</dbReference>
<feature type="region of interest" description="Disordered" evidence="4">
    <location>
        <begin position="642"/>
        <end position="668"/>
    </location>
</feature>
<gene>
    <name evidence="6" type="ORF">CLV42_108250</name>
</gene>
<keyword evidence="2" id="KW-0378">Hydrolase</keyword>
<comment type="similarity">
    <text evidence="1">Belongs to the glycosyl hydrolase 13 family.</text>
</comment>
<dbReference type="EMBL" id="PYGK01000008">
    <property type="protein sequence ID" value="PSL28331.1"/>
    <property type="molecule type" value="Genomic_DNA"/>
</dbReference>
<dbReference type="Gene3D" id="3.90.400.10">
    <property type="entry name" value="Oligo-1,6-glucosidase, Domain 2"/>
    <property type="match status" value="1"/>
</dbReference>
<sequence length="668" mass="78902">MKIICQHKQHLNAQIGIAYNVERMRRNFYSLEVKTDLFQYSCGRFDLCRIFAEKKSINPKCRSMSNKVVRDKNWWKESIIYQIYPWSFKDSNGDGIGDLQGIISKLDYIKSLGIDMVWINPIYKSPNDDNGYDISDFYDVMKEMGTMEDLDTLIKGLHDRKIRLMLDLIVNHTSDEHPWFTEARKSRKNPYYKYYHWWPAEKGKPPHRYSHFDPRGDAWTYNKATDSYYLHYFSEKMPDLNWENPDVRKAIYDVMRFWFDKGVDGFRMDAICYISKDTSWPEVDKLVKEKYKSDWANYYAHGPHLHEYLQEMHRETLERPDVVTLAEASGISKDEALQFVKEDRKELHMLYHFEGVQLGFAKEGYKRLEPGGLNLKKFKQLYTDWDKVFEEEGWGTIYLGNHDQPRMVSRWGNDEEQYREISAKLLITFLLTMRATPIFYYGDELGMTNIRFEKIEDYKDIETINMYKYVKSQGGDTEHFLKDAQITGRDNGRTPFQWDESSNAGFTTGKPWLKINDNYKFINAALQEKDERSVLQYFRQLVLLRKHKPVLTYGVYELLDPDHPQVYTYTRTLDEEKLLVVLNFSKEEVLYKIPFVLDIGTEPLVNNMLSFRLENNEVTLSPYQALIFGPLPTDLPPLADEAQANSEELPARKIKEENSSMESNELAI</sequence>
<dbReference type="InterPro" id="IPR013780">
    <property type="entry name" value="Glyco_hydro_b"/>
</dbReference>
<dbReference type="Gene3D" id="3.20.20.80">
    <property type="entry name" value="Glycosidases"/>
    <property type="match status" value="1"/>
</dbReference>
<evidence type="ECO:0000256" key="2">
    <source>
        <dbReference type="ARBA" id="ARBA00022801"/>
    </source>
</evidence>
<comment type="caution">
    <text evidence="6">The sequence shown here is derived from an EMBL/GenBank/DDBJ whole genome shotgun (WGS) entry which is preliminary data.</text>
</comment>
<organism evidence="6 7">
    <name type="scientific">Chitinophaga ginsengisoli</name>
    <dbReference type="NCBI Taxonomy" id="363837"/>
    <lineage>
        <taxon>Bacteria</taxon>
        <taxon>Pseudomonadati</taxon>
        <taxon>Bacteroidota</taxon>
        <taxon>Chitinophagia</taxon>
        <taxon>Chitinophagales</taxon>
        <taxon>Chitinophagaceae</taxon>
        <taxon>Chitinophaga</taxon>
    </lineage>
</organism>
<evidence type="ECO:0000313" key="7">
    <source>
        <dbReference type="Proteomes" id="UP000240978"/>
    </source>
</evidence>
<name>A0A2P8G2Y3_9BACT</name>
<dbReference type="SUPFAM" id="SSF51011">
    <property type="entry name" value="Glycosyl hydrolase domain"/>
    <property type="match status" value="1"/>
</dbReference>
<evidence type="ECO:0000256" key="3">
    <source>
        <dbReference type="ARBA" id="ARBA00023295"/>
    </source>
</evidence>
<dbReference type="Proteomes" id="UP000240978">
    <property type="component" value="Unassembled WGS sequence"/>
</dbReference>
<dbReference type="PANTHER" id="PTHR10357">
    <property type="entry name" value="ALPHA-AMYLASE FAMILY MEMBER"/>
    <property type="match status" value="1"/>
</dbReference>
<evidence type="ECO:0000313" key="6">
    <source>
        <dbReference type="EMBL" id="PSL28331.1"/>
    </source>
</evidence>
<dbReference type="AlphaFoldDB" id="A0A2P8G2Y3"/>
<protein>
    <submittedName>
        <fullName evidence="6">Oligo-1,6-glucosidase</fullName>
    </submittedName>
</protein>
<dbReference type="InterPro" id="IPR006047">
    <property type="entry name" value="GH13_cat_dom"/>
</dbReference>
<keyword evidence="7" id="KW-1185">Reference proteome</keyword>
<evidence type="ECO:0000256" key="1">
    <source>
        <dbReference type="ARBA" id="ARBA00008061"/>
    </source>
</evidence>
<feature type="compositionally biased region" description="Basic and acidic residues" evidence="4">
    <location>
        <begin position="649"/>
        <end position="658"/>
    </location>
</feature>
<dbReference type="SUPFAM" id="SSF51445">
    <property type="entry name" value="(Trans)glycosidases"/>
    <property type="match status" value="1"/>
</dbReference>
<dbReference type="SMART" id="SM00642">
    <property type="entry name" value="Aamy"/>
    <property type="match status" value="1"/>
</dbReference>
<keyword evidence="3" id="KW-0326">Glycosidase</keyword>
<dbReference type="GO" id="GO:0004556">
    <property type="term" value="F:alpha-amylase activity"/>
    <property type="evidence" value="ECO:0007669"/>
    <property type="project" value="TreeGrafter"/>
</dbReference>
<reference evidence="6 7" key="1">
    <citation type="submission" date="2018-03" db="EMBL/GenBank/DDBJ databases">
        <title>Genomic Encyclopedia of Archaeal and Bacterial Type Strains, Phase II (KMG-II): from individual species to whole genera.</title>
        <authorList>
            <person name="Goeker M."/>
        </authorList>
    </citation>
    <scope>NUCLEOTIDE SEQUENCE [LARGE SCALE GENOMIC DNA]</scope>
    <source>
        <strain evidence="6 7">DSM 18107</strain>
    </source>
</reference>
<evidence type="ECO:0000256" key="4">
    <source>
        <dbReference type="SAM" id="MobiDB-lite"/>
    </source>
</evidence>
<dbReference type="FunFam" id="2.60.40.1180:FF:000007">
    <property type="entry name" value="Sucrose isomerase"/>
    <property type="match status" value="1"/>
</dbReference>
<dbReference type="Pfam" id="PF16657">
    <property type="entry name" value="Malt_amylase_C"/>
    <property type="match status" value="1"/>
</dbReference>
<dbReference type="CDD" id="cd11333">
    <property type="entry name" value="AmyAc_SI_OligoGlu_DGase"/>
    <property type="match status" value="1"/>
</dbReference>
<evidence type="ECO:0000259" key="5">
    <source>
        <dbReference type="SMART" id="SM00642"/>
    </source>
</evidence>
<accession>A0A2P8G2Y3</accession>
<feature type="domain" description="Glycosyl hydrolase family 13 catalytic" evidence="5">
    <location>
        <begin position="82"/>
        <end position="493"/>
    </location>
</feature>
<dbReference type="InterPro" id="IPR017853">
    <property type="entry name" value="GH"/>
</dbReference>
<dbReference type="InterPro" id="IPR045857">
    <property type="entry name" value="O16G_dom_2"/>
</dbReference>
<proteinExistence type="inferred from homology"/>
<dbReference type="Pfam" id="PF00128">
    <property type="entry name" value="Alpha-amylase"/>
    <property type="match status" value="1"/>
</dbReference>
<dbReference type="GO" id="GO:0009313">
    <property type="term" value="P:oligosaccharide catabolic process"/>
    <property type="evidence" value="ECO:0007669"/>
    <property type="project" value="TreeGrafter"/>
</dbReference>
<dbReference type="InterPro" id="IPR032091">
    <property type="entry name" value="Malt_amylase-like_C"/>
</dbReference>
<dbReference type="PANTHER" id="PTHR10357:SF179">
    <property type="entry name" value="NEUTRAL AND BASIC AMINO ACID TRANSPORT PROTEIN RBAT"/>
    <property type="match status" value="1"/>
</dbReference>
<dbReference type="Gene3D" id="2.60.40.1180">
    <property type="entry name" value="Golgi alpha-mannosidase II"/>
    <property type="match status" value="1"/>
</dbReference>